<evidence type="ECO:0000313" key="3">
    <source>
        <dbReference type="Proteomes" id="UP001595897"/>
    </source>
</evidence>
<dbReference type="InterPro" id="IPR012347">
    <property type="entry name" value="Ferritin-like"/>
</dbReference>
<comment type="caution">
    <text evidence="2">The sequence shown here is derived from an EMBL/GenBank/DDBJ whole genome shotgun (WGS) entry which is preliminary data.</text>
</comment>
<dbReference type="InterPro" id="IPR011971">
    <property type="entry name" value="CHP02284"/>
</dbReference>
<dbReference type="RefSeq" id="WP_382408394.1">
    <property type="nucleotide sequence ID" value="NZ_JBHSGU010000003.1"/>
</dbReference>
<protein>
    <submittedName>
        <fullName evidence="2">PA2169 family four-helix-bundle protein</fullName>
    </submittedName>
</protein>
<name>A0ABV9LVU9_9ALTE</name>
<dbReference type="NCBIfam" id="TIGR02284">
    <property type="entry name" value="PA2169 family four-helix-bundle protein"/>
    <property type="match status" value="1"/>
</dbReference>
<keyword evidence="3" id="KW-1185">Reference proteome</keyword>
<gene>
    <name evidence="2" type="ORF">ACFO4O_10810</name>
</gene>
<evidence type="ECO:0000313" key="2">
    <source>
        <dbReference type="EMBL" id="MFC4700652.1"/>
    </source>
</evidence>
<dbReference type="Pfam" id="PF09537">
    <property type="entry name" value="DUF2383"/>
    <property type="match status" value="1"/>
</dbReference>
<dbReference type="EMBL" id="JBHSGU010000003">
    <property type="protein sequence ID" value="MFC4700652.1"/>
    <property type="molecule type" value="Genomic_DNA"/>
</dbReference>
<dbReference type="InterPro" id="IPR019052">
    <property type="entry name" value="DUF2383"/>
</dbReference>
<sequence length="148" mass="16972">MSNQTQDVTKIADTIKVLQGGIDFYQKAIGEVDSSNVQHMFRRMIKGKEEAIESLQPFAIKEQGERETDSDWMVSTRKIYTQLIGKMSSDEDHTYIKQLEEVEDRVLEVLDEALKHDQPESCLIALRTIRAKAQQMHDEMKALQEATA</sequence>
<reference evidence="3" key="1">
    <citation type="journal article" date="2019" name="Int. J. Syst. Evol. Microbiol.">
        <title>The Global Catalogue of Microorganisms (GCM) 10K type strain sequencing project: providing services to taxonomists for standard genome sequencing and annotation.</title>
        <authorList>
            <consortium name="The Broad Institute Genomics Platform"/>
            <consortium name="The Broad Institute Genome Sequencing Center for Infectious Disease"/>
            <person name="Wu L."/>
            <person name="Ma J."/>
        </authorList>
    </citation>
    <scope>NUCLEOTIDE SEQUENCE [LARGE SCALE GENOMIC DNA]</scope>
    <source>
        <strain evidence="3">KACC 12507</strain>
    </source>
</reference>
<organism evidence="2 3">
    <name type="scientific">Glaciecola siphonariae</name>
    <dbReference type="NCBI Taxonomy" id="521012"/>
    <lineage>
        <taxon>Bacteria</taxon>
        <taxon>Pseudomonadati</taxon>
        <taxon>Pseudomonadota</taxon>
        <taxon>Gammaproteobacteria</taxon>
        <taxon>Alteromonadales</taxon>
        <taxon>Alteromonadaceae</taxon>
        <taxon>Glaciecola</taxon>
    </lineage>
</organism>
<accession>A0ABV9LVU9</accession>
<evidence type="ECO:0000259" key="1">
    <source>
        <dbReference type="Pfam" id="PF09537"/>
    </source>
</evidence>
<proteinExistence type="predicted"/>
<dbReference type="Gene3D" id="1.20.1260.10">
    <property type="match status" value="1"/>
</dbReference>
<dbReference type="Proteomes" id="UP001595897">
    <property type="component" value="Unassembled WGS sequence"/>
</dbReference>
<feature type="domain" description="DUF2383" evidence="1">
    <location>
        <begin position="9"/>
        <end position="115"/>
    </location>
</feature>